<dbReference type="Proteomes" id="UP001157502">
    <property type="component" value="Chromosome 37"/>
</dbReference>
<name>A0ACC2EZC9_DALPE</name>
<comment type="caution">
    <text evidence="1">The sequence shown here is derived from an EMBL/GenBank/DDBJ whole genome shotgun (WGS) entry which is preliminary data.</text>
</comment>
<protein>
    <submittedName>
        <fullName evidence="1">Uncharacterized protein</fullName>
    </submittedName>
</protein>
<reference evidence="1" key="1">
    <citation type="submission" date="2021-05" db="EMBL/GenBank/DDBJ databases">
        <authorList>
            <person name="Pan Q."/>
            <person name="Jouanno E."/>
            <person name="Zahm M."/>
            <person name="Klopp C."/>
            <person name="Cabau C."/>
            <person name="Louis A."/>
            <person name="Berthelot C."/>
            <person name="Parey E."/>
            <person name="Roest Crollius H."/>
            <person name="Montfort J."/>
            <person name="Robinson-Rechavi M."/>
            <person name="Bouchez O."/>
            <person name="Lampietro C."/>
            <person name="Lopez Roques C."/>
            <person name="Donnadieu C."/>
            <person name="Postlethwait J."/>
            <person name="Bobe J."/>
            <person name="Dillon D."/>
            <person name="Chandos A."/>
            <person name="von Hippel F."/>
            <person name="Guiguen Y."/>
        </authorList>
    </citation>
    <scope>NUCLEOTIDE SEQUENCE</scope>
    <source>
        <strain evidence="1">YG-Jan2019</strain>
    </source>
</reference>
<organism evidence="1 2">
    <name type="scientific">Dallia pectoralis</name>
    <name type="common">Alaska blackfish</name>
    <dbReference type="NCBI Taxonomy" id="75939"/>
    <lineage>
        <taxon>Eukaryota</taxon>
        <taxon>Metazoa</taxon>
        <taxon>Chordata</taxon>
        <taxon>Craniata</taxon>
        <taxon>Vertebrata</taxon>
        <taxon>Euteleostomi</taxon>
        <taxon>Actinopterygii</taxon>
        <taxon>Neopterygii</taxon>
        <taxon>Teleostei</taxon>
        <taxon>Protacanthopterygii</taxon>
        <taxon>Esociformes</taxon>
        <taxon>Umbridae</taxon>
        <taxon>Dallia</taxon>
    </lineage>
</organism>
<dbReference type="EMBL" id="CM055764">
    <property type="protein sequence ID" value="KAJ7984448.1"/>
    <property type="molecule type" value="Genomic_DNA"/>
</dbReference>
<evidence type="ECO:0000313" key="2">
    <source>
        <dbReference type="Proteomes" id="UP001157502"/>
    </source>
</evidence>
<gene>
    <name evidence="1" type="ORF">DPEC_G00354940</name>
</gene>
<sequence length="227" mass="25683">MKINKKILTHFQLCASPVDKKGYLCIKGERNTSYQKRWFVLKANVLFYKERHNNRDLVGVIVLEGGPVQLCESEEQFAFRFYTTALVMDLKKQYKEAKKAIPGNTSQQSRVVPNMEQPTQKWLTIGASSFLQYPGTATGHSSTNQMLKTPPISSKPANKRSPKLWSKKNANVMPIIGPTPPQGEWSVIGSFSELHEDYGKEVKKLISEWSGRGNEVVCQEEDLIDFG</sequence>
<proteinExistence type="predicted"/>
<accession>A0ACC2EZC9</accession>
<keyword evidence="2" id="KW-1185">Reference proteome</keyword>
<evidence type="ECO:0000313" key="1">
    <source>
        <dbReference type="EMBL" id="KAJ7984448.1"/>
    </source>
</evidence>